<reference evidence="2" key="1">
    <citation type="submission" date="2022-08" db="EMBL/GenBank/DDBJ databases">
        <authorList>
            <consortium name="DOE Joint Genome Institute"/>
            <person name="Min B."/>
            <person name="Sierra-Patev S."/>
            <person name="Naranjo-Ortiz M."/>
            <person name="Looney B."/>
            <person name="Konkel Z."/>
            <person name="Slot J.C."/>
            <person name="Sakamoto Y."/>
            <person name="Steenwyk J.L."/>
            <person name="Rokas A."/>
            <person name="Carro J."/>
            <person name="Camarero S."/>
            <person name="Ferreira P."/>
            <person name="Molpeceres G."/>
            <person name="Ruiz-duenas F.J."/>
            <person name="Serrano A."/>
            <person name="Henrissat B."/>
            <person name="Drula E."/>
            <person name="Hughes K.W."/>
            <person name="Mata J.L."/>
            <person name="Ishikawa N.K."/>
            <person name="Vargas-Isla R."/>
            <person name="Ushijima S."/>
            <person name="Smith C.A."/>
            <person name="Ahrendt S."/>
            <person name="Andreopoulos W."/>
            <person name="He G."/>
            <person name="LaButti K."/>
            <person name="Lipzen A."/>
            <person name="Ng V."/>
            <person name="Riley R."/>
            <person name="Sandor L."/>
            <person name="Barry K."/>
            <person name="Martinez A.T."/>
            <person name="Xiao Y."/>
            <person name="Gibbons J.G."/>
            <person name="Terashima K."/>
            <person name="Hibbett D.S."/>
            <person name="Grigoriev I.V."/>
        </authorList>
    </citation>
    <scope>NUCLEOTIDE SEQUENCE</scope>
    <source>
        <strain evidence="2">ET3784</strain>
    </source>
</reference>
<keyword evidence="1" id="KW-0812">Transmembrane</keyword>
<gene>
    <name evidence="2" type="ORF">DFJ43DRAFT_1072329</name>
</gene>
<proteinExistence type="predicted"/>
<feature type="transmembrane region" description="Helical" evidence="1">
    <location>
        <begin position="42"/>
        <end position="65"/>
    </location>
</feature>
<protein>
    <submittedName>
        <fullName evidence="2">Uncharacterized protein</fullName>
    </submittedName>
</protein>
<name>A0AA38JIB5_9AGAR</name>
<evidence type="ECO:0000313" key="3">
    <source>
        <dbReference type="Proteomes" id="UP001176059"/>
    </source>
</evidence>
<keyword evidence="1" id="KW-0472">Membrane</keyword>
<feature type="transmembrane region" description="Helical" evidence="1">
    <location>
        <begin position="12"/>
        <end position="36"/>
    </location>
</feature>
<keyword evidence="1" id="KW-1133">Transmembrane helix</keyword>
<dbReference type="Proteomes" id="UP001176059">
    <property type="component" value="Unassembled WGS sequence"/>
</dbReference>
<comment type="caution">
    <text evidence="2">The sequence shown here is derived from an EMBL/GenBank/DDBJ whole genome shotgun (WGS) entry which is preliminary data.</text>
</comment>
<reference evidence="2" key="2">
    <citation type="journal article" date="2023" name="Proc. Natl. Acad. Sci. U.S.A.">
        <title>A global phylogenomic analysis of the shiitake genus Lentinula.</title>
        <authorList>
            <person name="Sierra-Patev S."/>
            <person name="Min B."/>
            <person name="Naranjo-Ortiz M."/>
            <person name="Looney B."/>
            <person name="Konkel Z."/>
            <person name="Slot J.C."/>
            <person name="Sakamoto Y."/>
            <person name="Steenwyk J.L."/>
            <person name="Rokas A."/>
            <person name="Carro J."/>
            <person name="Camarero S."/>
            <person name="Ferreira P."/>
            <person name="Molpeceres G."/>
            <person name="Ruiz-Duenas F.J."/>
            <person name="Serrano A."/>
            <person name="Henrissat B."/>
            <person name="Drula E."/>
            <person name="Hughes K.W."/>
            <person name="Mata J.L."/>
            <person name="Ishikawa N.K."/>
            <person name="Vargas-Isla R."/>
            <person name="Ushijima S."/>
            <person name="Smith C.A."/>
            <person name="Donoghue J."/>
            <person name="Ahrendt S."/>
            <person name="Andreopoulos W."/>
            <person name="He G."/>
            <person name="LaButti K."/>
            <person name="Lipzen A."/>
            <person name="Ng V."/>
            <person name="Riley R."/>
            <person name="Sandor L."/>
            <person name="Barry K."/>
            <person name="Martinez A.T."/>
            <person name="Xiao Y."/>
            <person name="Gibbons J.G."/>
            <person name="Terashima K."/>
            <person name="Grigoriev I.V."/>
            <person name="Hibbett D."/>
        </authorList>
    </citation>
    <scope>NUCLEOTIDE SEQUENCE</scope>
    <source>
        <strain evidence="2">ET3784</strain>
    </source>
</reference>
<evidence type="ECO:0000256" key="1">
    <source>
        <dbReference type="SAM" id="Phobius"/>
    </source>
</evidence>
<dbReference type="EMBL" id="JANVFO010000022">
    <property type="protein sequence ID" value="KAJ3732687.1"/>
    <property type="molecule type" value="Genomic_DNA"/>
</dbReference>
<accession>A0AA38JIB5</accession>
<organism evidence="2 3">
    <name type="scientific">Lentinula guzmanii</name>
    <dbReference type="NCBI Taxonomy" id="2804957"/>
    <lineage>
        <taxon>Eukaryota</taxon>
        <taxon>Fungi</taxon>
        <taxon>Dikarya</taxon>
        <taxon>Basidiomycota</taxon>
        <taxon>Agaricomycotina</taxon>
        <taxon>Agaricomycetes</taxon>
        <taxon>Agaricomycetidae</taxon>
        <taxon>Agaricales</taxon>
        <taxon>Marasmiineae</taxon>
        <taxon>Omphalotaceae</taxon>
        <taxon>Lentinula</taxon>
    </lineage>
</organism>
<dbReference type="AlphaFoldDB" id="A0AA38JIB5"/>
<sequence>MKISQVGRVWGFYMIVWFFFEFFSPSSFSFSVHVFLWFYFVYFVYFVSFLSLPFRFVSFISLLLLESIPSTTMRNG</sequence>
<evidence type="ECO:0000313" key="2">
    <source>
        <dbReference type="EMBL" id="KAJ3732687.1"/>
    </source>
</evidence>
<keyword evidence="3" id="KW-1185">Reference proteome</keyword>